<keyword evidence="6" id="KW-0521">NADP</keyword>
<keyword evidence="7 11" id="KW-0560">Oxidoreductase</keyword>
<protein>
    <recommendedName>
        <fullName evidence="11">Flavin-containing monooxygenase</fullName>
        <ecNumber evidence="11">1.-.-.-</ecNumber>
    </recommendedName>
</protein>
<keyword evidence="13" id="KW-1185">Reference proteome</keyword>
<comment type="similarity">
    <text evidence="3 11">Belongs to the FMO family.</text>
</comment>
<evidence type="ECO:0000256" key="6">
    <source>
        <dbReference type="ARBA" id="ARBA00022857"/>
    </source>
</evidence>
<evidence type="ECO:0000256" key="11">
    <source>
        <dbReference type="RuleBase" id="RU361177"/>
    </source>
</evidence>
<accession>A0A6A3BFF6</accession>
<dbReference type="Proteomes" id="UP000436088">
    <property type="component" value="Unassembled WGS sequence"/>
</dbReference>
<evidence type="ECO:0000256" key="10">
    <source>
        <dbReference type="ARBA" id="ARBA00047707"/>
    </source>
</evidence>
<comment type="cofactor">
    <cofactor evidence="1 11">
        <name>FAD</name>
        <dbReference type="ChEBI" id="CHEBI:57692"/>
    </cofactor>
</comment>
<gene>
    <name evidence="12" type="ORF">F3Y22_tig00110201pilonHSYRG00348</name>
</gene>
<dbReference type="Pfam" id="PF00743">
    <property type="entry name" value="FMO-like"/>
    <property type="match status" value="1"/>
</dbReference>
<evidence type="ECO:0000256" key="2">
    <source>
        <dbReference type="ARBA" id="ARBA00004814"/>
    </source>
</evidence>
<name>A0A6A3BFF6_HIBSY</name>
<evidence type="ECO:0000256" key="8">
    <source>
        <dbReference type="ARBA" id="ARBA00023033"/>
    </source>
</evidence>
<proteinExistence type="inferred from homology"/>
<evidence type="ECO:0000256" key="7">
    <source>
        <dbReference type="ARBA" id="ARBA00023002"/>
    </source>
</evidence>
<dbReference type="EMBL" id="VEPZ02000873">
    <property type="protein sequence ID" value="KAE8714148.1"/>
    <property type="molecule type" value="Genomic_DNA"/>
</dbReference>
<organism evidence="12 13">
    <name type="scientific">Hibiscus syriacus</name>
    <name type="common">Rose of Sharon</name>
    <dbReference type="NCBI Taxonomy" id="106335"/>
    <lineage>
        <taxon>Eukaryota</taxon>
        <taxon>Viridiplantae</taxon>
        <taxon>Streptophyta</taxon>
        <taxon>Embryophyta</taxon>
        <taxon>Tracheophyta</taxon>
        <taxon>Spermatophyta</taxon>
        <taxon>Magnoliopsida</taxon>
        <taxon>eudicotyledons</taxon>
        <taxon>Gunneridae</taxon>
        <taxon>Pentapetalae</taxon>
        <taxon>rosids</taxon>
        <taxon>malvids</taxon>
        <taxon>Malvales</taxon>
        <taxon>Malvaceae</taxon>
        <taxon>Malvoideae</taxon>
        <taxon>Hibiscus</taxon>
    </lineage>
</organism>
<comment type="catalytic activity">
    <reaction evidence="10">
        <text>indole-3-pyruvate + NADPH + O2 + H(+) = (indol-3-yl)acetate + CO2 + NADP(+) + H2O</text>
        <dbReference type="Rhea" id="RHEA:34331"/>
        <dbReference type="ChEBI" id="CHEBI:15377"/>
        <dbReference type="ChEBI" id="CHEBI:15378"/>
        <dbReference type="ChEBI" id="CHEBI:15379"/>
        <dbReference type="ChEBI" id="CHEBI:16526"/>
        <dbReference type="ChEBI" id="CHEBI:17640"/>
        <dbReference type="ChEBI" id="CHEBI:30854"/>
        <dbReference type="ChEBI" id="CHEBI:57783"/>
        <dbReference type="ChEBI" id="CHEBI:58349"/>
        <dbReference type="EC" id="1.14.13.168"/>
    </reaction>
</comment>
<dbReference type="GO" id="GO:0050661">
    <property type="term" value="F:NADP binding"/>
    <property type="evidence" value="ECO:0007669"/>
    <property type="project" value="InterPro"/>
</dbReference>
<comment type="pathway">
    <text evidence="2">Plant hormone metabolism; auxin biosynthesis.</text>
</comment>
<reference evidence="12" key="1">
    <citation type="submission" date="2019-09" db="EMBL/GenBank/DDBJ databases">
        <title>Draft genome information of white flower Hibiscus syriacus.</title>
        <authorList>
            <person name="Kim Y.-M."/>
        </authorList>
    </citation>
    <scope>NUCLEOTIDE SEQUENCE [LARGE SCALE GENOMIC DNA]</scope>
    <source>
        <strain evidence="12">YM2019G1</strain>
    </source>
</reference>
<dbReference type="InterPro" id="IPR020946">
    <property type="entry name" value="Flavin_mOase-like"/>
</dbReference>
<dbReference type="Gene3D" id="3.50.50.60">
    <property type="entry name" value="FAD/NAD(P)-binding domain"/>
    <property type="match status" value="1"/>
</dbReference>
<evidence type="ECO:0000313" key="12">
    <source>
        <dbReference type="EMBL" id="KAE8714148.1"/>
    </source>
</evidence>
<dbReference type="GO" id="GO:0103075">
    <property type="term" value="F:indole-3-pyruvate monooxygenase activity"/>
    <property type="evidence" value="ECO:0007669"/>
    <property type="project" value="UniProtKB-EC"/>
</dbReference>
<dbReference type="PANTHER" id="PTHR43539:SF36">
    <property type="entry name" value="INDOLE-3-PYRUVATE MONOOXYGENASE YUCCA2"/>
    <property type="match status" value="1"/>
</dbReference>
<keyword evidence="4 11" id="KW-0285">Flavoprotein</keyword>
<dbReference type="SUPFAM" id="SSF51905">
    <property type="entry name" value="FAD/NAD(P)-binding domain"/>
    <property type="match status" value="2"/>
</dbReference>
<dbReference type="GO" id="GO:0004499">
    <property type="term" value="F:N,N-dimethylaniline monooxygenase activity"/>
    <property type="evidence" value="ECO:0007669"/>
    <property type="project" value="InterPro"/>
</dbReference>
<comment type="caution">
    <text evidence="12">The sequence shown here is derived from an EMBL/GenBank/DDBJ whole genome shotgun (WGS) entry which is preliminary data.</text>
</comment>
<evidence type="ECO:0000256" key="4">
    <source>
        <dbReference type="ARBA" id="ARBA00022630"/>
    </source>
</evidence>
<evidence type="ECO:0000256" key="5">
    <source>
        <dbReference type="ARBA" id="ARBA00022827"/>
    </source>
</evidence>
<evidence type="ECO:0000256" key="9">
    <source>
        <dbReference type="ARBA" id="ARBA00023070"/>
    </source>
</evidence>
<dbReference type="InterPro" id="IPR036188">
    <property type="entry name" value="FAD/NAD-bd_sf"/>
</dbReference>
<keyword evidence="5 11" id="KW-0274">FAD</keyword>
<dbReference type="GO" id="GO:0009851">
    <property type="term" value="P:auxin biosynthetic process"/>
    <property type="evidence" value="ECO:0007669"/>
    <property type="project" value="UniProtKB-KW"/>
</dbReference>
<keyword evidence="9" id="KW-0073">Auxin biosynthesis</keyword>
<evidence type="ECO:0000256" key="1">
    <source>
        <dbReference type="ARBA" id="ARBA00001974"/>
    </source>
</evidence>
<evidence type="ECO:0000313" key="13">
    <source>
        <dbReference type="Proteomes" id="UP000436088"/>
    </source>
</evidence>
<dbReference type="InterPro" id="IPR050982">
    <property type="entry name" value="Auxin_biosynth/cation_transpt"/>
</dbReference>
<sequence>MDDFGGPIMHTSSYKSGRLFRGKDVLVVGCGNSGMEVHVLPQEMLGKSTFGLSMGLLKWFPVSLVDRFLLLVSRFIMGDAGKLGIHRPKLGPLELKSQCGKTPVSDVGTLAKIQNGDIKVCPGIKRIIHRTVEFVDGRKEDFDSIILATGYKSNVPHWLKEGDLLSEEDGMPREAFPRGWKVERGLYVVGFTKRGLLGASFDAKMIAEDIELQWKPEATNLLPYIQPLTL</sequence>
<dbReference type="EC" id="1.-.-.-" evidence="11"/>
<keyword evidence="8 11" id="KW-0503">Monooxygenase</keyword>
<dbReference type="PANTHER" id="PTHR43539">
    <property type="entry name" value="FLAVIN-BINDING MONOOXYGENASE-LIKE PROTEIN (AFU_ORTHOLOGUE AFUA_4G09220)"/>
    <property type="match status" value="1"/>
</dbReference>
<dbReference type="AlphaFoldDB" id="A0A6A3BFF6"/>
<dbReference type="GO" id="GO:0050660">
    <property type="term" value="F:flavin adenine dinucleotide binding"/>
    <property type="evidence" value="ECO:0007669"/>
    <property type="project" value="InterPro"/>
</dbReference>
<evidence type="ECO:0000256" key="3">
    <source>
        <dbReference type="ARBA" id="ARBA00009183"/>
    </source>
</evidence>